<accession>A0ABU2GG58</accession>
<dbReference type="PIRSF" id="PIRSF002741">
    <property type="entry name" value="MppA"/>
    <property type="match status" value="1"/>
</dbReference>
<comment type="caution">
    <text evidence="6">The sequence shown here is derived from an EMBL/GenBank/DDBJ whole genome shotgun (WGS) entry which is preliminary data.</text>
</comment>
<proteinExistence type="inferred from homology"/>
<evidence type="ECO:0000256" key="3">
    <source>
        <dbReference type="ARBA" id="ARBA00022729"/>
    </source>
</evidence>
<feature type="domain" description="Solute-binding protein family 5" evidence="5">
    <location>
        <begin position="110"/>
        <end position="469"/>
    </location>
</feature>
<keyword evidence="2" id="KW-0813">Transport</keyword>
<evidence type="ECO:0000259" key="5">
    <source>
        <dbReference type="Pfam" id="PF00496"/>
    </source>
</evidence>
<dbReference type="CDD" id="cd00995">
    <property type="entry name" value="PBP2_NikA_DppA_OppA_like"/>
    <property type="match status" value="1"/>
</dbReference>
<dbReference type="Proteomes" id="UP001257060">
    <property type="component" value="Unassembled WGS sequence"/>
</dbReference>
<feature type="region of interest" description="Disordered" evidence="4">
    <location>
        <begin position="24"/>
        <end position="75"/>
    </location>
</feature>
<dbReference type="PANTHER" id="PTHR30290:SF9">
    <property type="entry name" value="OLIGOPEPTIDE-BINDING PROTEIN APPA"/>
    <property type="match status" value="1"/>
</dbReference>
<name>A0ABU2GG58_9EURY</name>
<organism evidence="6 7">
    <name type="scientific">Halogeometricum salsisoli</name>
    <dbReference type="NCBI Taxonomy" id="2950536"/>
    <lineage>
        <taxon>Archaea</taxon>
        <taxon>Methanobacteriati</taxon>
        <taxon>Methanobacteriota</taxon>
        <taxon>Stenosarchaea group</taxon>
        <taxon>Halobacteria</taxon>
        <taxon>Halobacteriales</taxon>
        <taxon>Haloferacaceae</taxon>
        <taxon>Halogeometricum</taxon>
    </lineage>
</organism>
<dbReference type="Gene3D" id="3.40.190.10">
    <property type="entry name" value="Periplasmic binding protein-like II"/>
    <property type="match status" value="1"/>
</dbReference>
<protein>
    <submittedName>
        <fullName evidence="6">ABC transporter substrate-binding protein</fullName>
    </submittedName>
</protein>
<evidence type="ECO:0000256" key="1">
    <source>
        <dbReference type="ARBA" id="ARBA00005695"/>
    </source>
</evidence>
<evidence type="ECO:0000313" key="7">
    <source>
        <dbReference type="Proteomes" id="UP001257060"/>
    </source>
</evidence>
<dbReference type="InterPro" id="IPR030678">
    <property type="entry name" value="Peptide/Ni-bd"/>
</dbReference>
<dbReference type="InterPro" id="IPR006311">
    <property type="entry name" value="TAT_signal"/>
</dbReference>
<reference evidence="6 7" key="1">
    <citation type="submission" date="2022-06" db="EMBL/GenBank/DDBJ databases">
        <title>Halogeometricum sp. a new haloarchaeum isolate from saline soil.</title>
        <authorList>
            <person name="Strakova D."/>
            <person name="Galisteo C."/>
            <person name="Sanchez-Porro C."/>
            <person name="Ventosa A."/>
        </authorList>
    </citation>
    <scope>NUCLEOTIDE SEQUENCE [LARGE SCALE GENOMIC DNA]</scope>
    <source>
        <strain evidence="6 7">S1BR25-6</strain>
    </source>
</reference>
<dbReference type="Pfam" id="PF00496">
    <property type="entry name" value="SBP_bac_5"/>
    <property type="match status" value="1"/>
</dbReference>
<dbReference type="PROSITE" id="PS51318">
    <property type="entry name" value="TAT"/>
    <property type="match status" value="1"/>
</dbReference>
<dbReference type="InterPro" id="IPR000914">
    <property type="entry name" value="SBP_5_dom"/>
</dbReference>
<dbReference type="Gene3D" id="3.90.76.10">
    <property type="entry name" value="Dipeptide-binding Protein, Domain 1"/>
    <property type="match status" value="1"/>
</dbReference>
<comment type="similarity">
    <text evidence="1">Belongs to the bacterial solute-binding protein 5 family.</text>
</comment>
<dbReference type="RefSeq" id="WP_310924647.1">
    <property type="nucleotide sequence ID" value="NZ_JAMQOP010000002.1"/>
</dbReference>
<dbReference type="Gene3D" id="3.10.105.10">
    <property type="entry name" value="Dipeptide-binding Protein, Domain 3"/>
    <property type="match status" value="1"/>
</dbReference>
<evidence type="ECO:0000256" key="4">
    <source>
        <dbReference type="SAM" id="MobiDB-lite"/>
    </source>
</evidence>
<evidence type="ECO:0000256" key="2">
    <source>
        <dbReference type="ARBA" id="ARBA00022448"/>
    </source>
</evidence>
<sequence length="557" mass="61727">MTEESENRSRRRVLQGIGAAGITGLAGCAGGDGGESEGTGAGTATSTEGAGATGTEETATSAGGDGPTLNFAQTKSPLDLDPMKANDIPSLQVVEQVFDGLYTYEEGTTLTPQLADGEPEVSREGTRYVVSLKDGITFHNGDPITAEDVKYSFLAPGREETENGSEFTMIDSITTVDEATVQFDLKYPFGPFRHKLSWYPVPKSVREENKQAFNTSDPVGSGPYEFVEWQEGSYVRMQRYDDYWGEPMPEIASLEFRPISEPTTRVTTLRNGENHIIQTVPPKLYSTVNGIQEADVAERGGLGYYYLSFNCNEGPTADKKVREAIDYAISMDEAVSNYVEPAGVRMTSPLPQSLIESWDFPIEEWQQIPHEKDQTKAEQLMEEAGVDKDYDWTIIVPPDDKREQIGITVSNALNSMGFSNASVQRLDWGAFLDKYATGNEDDYNMYTLGWVDEVDPDGYLYYMFHESEAGSTNGCYYENDEVMTQLDQARESPNREERKQLYTDAITTILEDRPHLPAYNLKNSFGVRSEVQGFRPHTISGINPRMAGPLGTVTLDE</sequence>
<evidence type="ECO:0000313" key="6">
    <source>
        <dbReference type="EMBL" id="MDS0299792.1"/>
    </source>
</evidence>
<keyword evidence="3" id="KW-0732">Signal</keyword>
<dbReference type="EMBL" id="JAMQOP010000002">
    <property type="protein sequence ID" value="MDS0299792.1"/>
    <property type="molecule type" value="Genomic_DNA"/>
</dbReference>
<keyword evidence="7" id="KW-1185">Reference proteome</keyword>
<feature type="compositionally biased region" description="Low complexity" evidence="4">
    <location>
        <begin position="42"/>
        <end position="62"/>
    </location>
</feature>
<dbReference type="SUPFAM" id="SSF53850">
    <property type="entry name" value="Periplasmic binding protein-like II"/>
    <property type="match status" value="1"/>
</dbReference>
<dbReference type="PANTHER" id="PTHR30290">
    <property type="entry name" value="PERIPLASMIC BINDING COMPONENT OF ABC TRANSPORTER"/>
    <property type="match status" value="1"/>
</dbReference>
<gene>
    <name evidence="6" type="ORF">NDI76_13665</name>
</gene>
<dbReference type="InterPro" id="IPR039424">
    <property type="entry name" value="SBP_5"/>
</dbReference>
<feature type="compositionally biased region" description="Gly residues" evidence="4">
    <location>
        <begin position="27"/>
        <end position="41"/>
    </location>
</feature>